<dbReference type="RefSeq" id="WP_308458393.1">
    <property type="nucleotide sequence ID" value="NZ_JAJEPS010000001.1"/>
</dbReference>
<sequence length="120" mass="13907">MERIYIISRFRANTEKEQKFNCDVARYVCRQIAAAGGIPVAPHLFYTQFLDDSFEDDRERGIEMGLNDLRRSNEYLLVLVDGKLSSGMKRELAEAARLNMRGHIISVTHEKMRQAMKVVR</sequence>
<gene>
    <name evidence="2" type="ORF">LKD36_01440</name>
</gene>
<evidence type="ECO:0000313" key="2">
    <source>
        <dbReference type="EMBL" id="MCC2124838.1"/>
    </source>
</evidence>
<keyword evidence="3" id="KW-1185">Reference proteome</keyword>
<reference evidence="2 3" key="1">
    <citation type="submission" date="2021-10" db="EMBL/GenBank/DDBJ databases">
        <title>Anaerobic single-cell dispensing facilitates the cultivation of human gut bacteria.</title>
        <authorList>
            <person name="Afrizal A."/>
        </authorList>
    </citation>
    <scope>NUCLEOTIDE SEQUENCE [LARGE SCALE GENOMIC DNA]</scope>
    <source>
        <strain evidence="2 3">CLA-AA-H276</strain>
    </source>
</reference>
<feature type="domain" description="DUF7768" evidence="1">
    <location>
        <begin position="3"/>
        <end position="101"/>
    </location>
</feature>
<organism evidence="2 3">
    <name type="scientific">Hominiventricola filiformis</name>
    <dbReference type="NCBI Taxonomy" id="2885352"/>
    <lineage>
        <taxon>Bacteria</taxon>
        <taxon>Bacillati</taxon>
        <taxon>Bacillota</taxon>
        <taxon>Clostridia</taxon>
        <taxon>Lachnospirales</taxon>
        <taxon>Lachnospiraceae</taxon>
        <taxon>Hominiventricola</taxon>
    </lineage>
</organism>
<evidence type="ECO:0000313" key="3">
    <source>
        <dbReference type="Proteomes" id="UP001198220"/>
    </source>
</evidence>
<protein>
    <submittedName>
        <fullName evidence="2">DUF4406 domain-containing protein</fullName>
    </submittedName>
</protein>
<dbReference type="Proteomes" id="UP001198220">
    <property type="component" value="Unassembled WGS sequence"/>
</dbReference>
<dbReference type="Pfam" id="PF24963">
    <property type="entry name" value="DUF7768"/>
    <property type="match status" value="1"/>
</dbReference>
<dbReference type="InterPro" id="IPR056670">
    <property type="entry name" value="DUF7768"/>
</dbReference>
<proteinExistence type="predicted"/>
<dbReference type="EMBL" id="JAJEPS010000001">
    <property type="protein sequence ID" value="MCC2124838.1"/>
    <property type="molecule type" value="Genomic_DNA"/>
</dbReference>
<evidence type="ECO:0000259" key="1">
    <source>
        <dbReference type="Pfam" id="PF24963"/>
    </source>
</evidence>
<accession>A0AAE3A7G6</accession>
<dbReference type="AlphaFoldDB" id="A0AAE3A7G6"/>
<comment type="caution">
    <text evidence="2">The sequence shown here is derived from an EMBL/GenBank/DDBJ whole genome shotgun (WGS) entry which is preliminary data.</text>
</comment>
<name>A0AAE3A7G6_9FIRM</name>
<dbReference type="Gene3D" id="3.40.50.10400">
    <property type="entry name" value="Hypothetical protein PA1492"/>
    <property type="match status" value="1"/>
</dbReference>